<dbReference type="InterPro" id="IPR045048">
    <property type="entry name" value="FBXO31/39"/>
</dbReference>
<proteinExistence type="predicted"/>
<dbReference type="Proteomes" id="UP001479436">
    <property type="component" value="Unassembled WGS sequence"/>
</dbReference>
<dbReference type="Pfam" id="PF12014">
    <property type="entry name" value="Cyclin_D1_bind"/>
    <property type="match status" value="1"/>
</dbReference>
<evidence type="ECO:0000256" key="1">
    <source>
        <dbReference type="ARBA" id="ARBA00004906"/>
    </source>
</evidence>
<evidence type="ECO:0000256" key="2">
    <source>
        <dbReference type="ARBA" id="ARBA00022786"/>
    </source>
</evidence>
<protein>
    <recommendedName>
        <fullName evidence="3">F-box domain-containing protein</fullName>
    </recommendedName>
</protein>
<sequence length="399" mass="45394">MPRLADLPQELLLYQLKLFPAKELARLSVTNKFFNQVCSDDSLWSNICRPYRVTELGVWSGKTFKSLHYLLLSKWGWLIGLWFGNFPIIGELVQVSWRPEEGKLVASRVGCSNILDMRMEILSANPDILVDEIHTSFEFKALFSIGLDTITSNILTRCQHPDLLTQLSRKESAQTGIDTDDDLALRHSVSISKVHFYSHPKTSLWVSFPKQWELEYSNQQSSQTSERSCFSWMCTHHCHERSRFQVSMFVPSLAKLSLAELQPTPSLPLQGLWIGTYGPHGCEMLLFKYDVSESLLMASKITGDVNVPRGEITFVANLEDELSEPSSTFFSEKQVFSGQGQVASTGFLNCRMINVEFIWISNNEVAVYWCDLHLIGRYLRATDDHGQFTSRISSTTARP</sequence>
<gene>
    <name evidence="4" type="ORF">K7432_004775</name>
</gene>
<name>A0ABR2W428_9FUNG</name>
<evidence type="ECO:0000259" key="3">
    <source>
        <dbReference type="PROSITE" id="PS50181"/>
    </source>
</evidence>
<reference evidence="4 5" key="1">
    <citation type="submission" date="2023-04" db="EMBL/GenBank/DDBJ databases">
        <title>Genome of Basidiobolus ranarum AG-B5.</title>
        <authorList>
            <person name="Stajich J.E."/>
            <person name="Carter-House D."/>
            <person name="Gryganskyi A."/>
        </authorList>
    </citation>
    <scope>NUCLEOTIDE SEQUENCE [LARGE SCALE GENOMIC DNA]</scope>
    <source>
        <strain evidence="4 5">AG-B5</strain>
    </source>
</reference>
<evidence type="ECO:0000313" key="5">
    <source>
        <dbReference type="Proteomes" id="UP001479436"/>
    </source>
</evidence>
<dbReference type="Gene3D" id="1.20.1280.50">
    <property type="match status" value="1"/>
</dbReference>
<dbReference type="EMBL" id="JASJQH010007047">
    <property type="protein sequence ID" value="KAK9719439.1"/>
    <property type="molecule type" value="Genomic_DNA"/>
</dbReference>
<dbReference type="Pfam" id="PF12937">
    <property type="entry name" value="F-box-like"/>
    <property type="match status" value="1"/>
</dbReference>
<accession>A0ABR2W428</accession>
<comment type="caution">
    <text evidence="4">The sequence shown here is derived from an EMBL/GenBank/DDBJ whole genome shotgun (WGS) entry which is preliminary data.</text>
</comment>
<keyword evidence="2" id="KW-0833">Ubl conjugation pathway</keyword>
<evidence type="ECO:0000313" key="4">
    <source>
        <dbReference type="EMBL" id="KAK9719439.1"/>
    </source>
</evidence>
<dbReference type="InterPro" id="IPR001810">
    <property type="entry name" value="F-box_dom"/>
</dbReference>
<dbReference type="InterPro" id="IPR036047">
    <property type="entry name" value="F-box-like_dom_sf"/>
</dbReference>
<keyword evidence="5" id="KW-1185">Reference proteome</keyword>
<feature type="domain" description="F-box" evidence="3">
    <location>
        <begin position="1"/>
        <end position="47"/>
    </location>
</feature>
<dbReference type="PANTHER" id="PTHR10706:SF130">
    <property type="entry name" value="F-BOX ONLY PROTEIN 31"/>
    <property type="match status" value="1"/>
</dbReference>
<dbReference type="SUPFAM" id="SSF81383">
    <property type="entry name" value="F-box domain"/>
    <property type="match status" value="1"/>
</dbReference>
<organism evidence="4 5">
    <name type="scientific">Basidiobolus ranarum</name>
    <dbReference type="NCBI Taxonomy" id="34480"/>
    <lineage>
        <taxon>Eukaryota</taxon>
        <taxon>Fungi</taxon>
        <taxon>Fungi incertae sedis</taxon>
        <taxon>Zoopagomycota</taxon>
        <taxon>Entomophthoromycotina</taxon>
        <taxon>Basidiobolomycetes</taxon>
        <taxon>Basidiobolales</taxon>
        <taxon>Basidiobolaceae</taxon>
        <taxon>Basidiobolus</taxon>
    </lineage>
</organism>
<comment type="pathway">
    <text evidence="1">Protein modification; protein ubiquitination.</text>
</comment>
<dbReference type="PROSITE" id="PS50181">
    <property type="entry name" value="FBOX"/>
    <property type="match status" value="1"/>
</dbReference>
<dbReference type="PANTHER" id="PTHR10706">
    <property type="entry name" value="F-BOX FAMILY PROTEIN"/>
    <property type="match status" value="1"/>
</dbReference>